<evidence type="ECO:0000313" key="3">
    <source>
        <dbReference type="EMBL" id="CAE6479438.1"/>
    </source>
</evidence>
<name>A0A8H3H3Q3_9AGAM</name>
<reference evidence="3" key="1">
    <citation type="submission" date="2021-01" db="EMBL/GenBank/DDBJ databases">
        <authorList>
            <person name="Kaushik A."/>
        </authorList>
    </citation>
    <scope>NUCLEOTIDE SEQUENCE</scope>
    <source>
        <strain evidence="3">AG3-T5</strain>
    </source>
</reference>
<feature type="region of interest" description="Disordered" evidence="1">
    <location>
        <begin position="348"/>
        <end position="370"/>
    </location>
</feature>
<dbReference type="AlphaFoldDB" id="A0A8H3H3Q3"/>
<feature type="compositionally biased region" description="Polar residues" evidence="1">
    <location>
        <begin position="632"/>
        <end position="641"/>
    </location>
</feature>
<dbReference type="GO" id="GO:0004672">
    <property type="term" value="F:protein kinase activity"/>
    <property type="evidence" value="ECO:0007669"/>
    <property type="project" value="InterPro"/>
</dbReference>
<evidence type="ECO:0000259" key="2">
    <source>
        <dbReference type="Pfam" id="PF17667"/>
    </source>
</evidence>
<dbReference type="PANTHER" id="PTHR38248:SF2">
    <property type="entry name" value="FUNK1 11"/>
    <property type="match status" value="1"/>
</dbReference>
<dbReference type="EMBL" id="CAJMWW010000649">
    <property type="protein sequence ID" value="CAE6479438.1"/>
    <property type="molecule type" value="Genomic_DNA"/>
</dbReference>
<feature type="domain" description="Fungal-type protein kinase" evidence="2">
    <location>
        <begin position="183"/>
        <end position="545"/>
    </location>
</feature>
<evidence type="ECO:0000313" key="4">
    <source>
        <dbReference type="Proteomes" id="UP000663841"/>
    </source>
</evidence>
<dbReference type="PROSITE" id="PS00109">
    <property type="entry name" value="PROTEIN_KINASE_TYR"/>
    <property type="match status" value="1"/>
</dbReference>
<dbReference type="PANTHER" id="PTHR38248">
    <property type="entry name" value="FUNK1 6"/>
    <property type="match status" value="1"/>
</dbReference>
<organism evidence="3 4">
    <name type="scientific">Rhizoctonia solani</name>
    <dbReference type="NCBI Taxonomy" id="456999"/>
    <lineage>
        <taxon>Eukaryota</taxon>
        <taxon>Fungi</taxon>
        <taxon>Dikarya</taxon>
        <taxon>Basidiomycota</taxon>
        <taxon>Agaricomycotina</taxon>
        <taxon>Agaricomycetes</taxon>
        <taxon>Cantharellales</taxon>
        <taxon>Ceratobasidiaceae</taxon>
        <taxon>Rhizoctonia</taxon>
    </lineage>
</organism>
<dbReference type="OrthoDB" id="1552at2759"/>
<accession>A0A8H3H3Q3</accession>
<comment type="caution">
    <text evidence="3">The sequence shown here is derived from an EMBL/GenBank/DDBJ whole genome shotgun (WGS) entry which is preliminary data.</text>
</comment>
<dbReference type="Pfam" id="PF17667">
    <property type="entry name" value="Pkinase_fungal"/>
    <property type="match status" value="1"/>
</dbReference>
<feature type="region of interest" description="Disordered" evidence="1">
    <location>
        <begin position="610"/>
        <end position="643"/>
    </location>
</feature>
<sequence>MPDNSRAHQPSKAPQYQRIPQSTVFLDKIIEHQFKDSIFYDPNFFKNFLSLVPSPGDVVRLCLRYDWYLRVHDEWNFPDEVKGKQCLHQPVLHLLNTIKSATDIVLSSPRHTGPYVVPDLADADPMQYKKYHIPLNPETPDLTLPCGQAQYFEDWSTRDLSHALSEKIMLHLKPDIILFRGTWQHWSNIRFIVEVTEDPGYLTPGIKQLACYAHAVFAHQPWRRHFYSLLICGNKASFVRFDRAGILYSKFLDMAKSPAFVIALAGLLSLDTVDQGIDPAFQFAADGVYIELLECMLGKDALTSGPDVHSPMKSRRFRILQESCDPASSHRVIGPGTTILRIREQFPPEREGEGVNSRGGTESRLNGSHRPAHIRPPVDYILKLTWRLDNGRSEGQALEEAEGVFGVPQHVSHGDIVMPGRCTCLSLLGAPAPQAQCTRCVDRTPSLRGLQVCSNFHDLSATIPLVNGEGPREALPVLTSERSNRIYSYVLMSSFGKLMEYAKSPEIYVNAMMDAMLGCWGLYNLGIVHRDISPLNLLILTEEQQFTRTRWKETDHQIQDPVLADSENQLRQTLQRMRSRKPVGILIDLSTHERLGHAKAPLDPELVGENRALPHNFSDNRPPKAKKRKGNSGDTVATTSTKPRRTRWAELPTLTGDGPQPPFSYLICGNEPFHSIRITRMVLTPHLKYQHHFYDDLEAFFWAMFWTTISHIDPGKERSAHAATFLTNFYHADPRCLHIGWKKRILDDCRLRAGVETLAILDACKNSWASSRLLQIAIASFGCYIGIIREEEGVAPPAEVFHMVIATLEGVLKTEI</sequence>
<proteinExistence type="predicted"/>
<evidence type="ECO:0000256" key="1">
    <source>
        <dbReference type="SAM" id="MobiDB-lite"/>
    </source>
</evidence>
<dbReference type="Proteomes" id="UP000663841">
    <property type="component" value="Unassembled WGS sequence"/>
</dbReference>
<gene>
    <name evidence="3" type="ORF">RDB_LOCUS202633</name>
</gene>
<dbReference type="InterPro" id="IPR040976">
    <property type="entry name" value="Pkinase_fungal"/>
</dbReference>
<protein>
    <recommendedName>
        <fullName evidence="2">Fungal-type protein kinase domain-containing protein</fullName>
    </recommendedName>
</protein>
<dbReference type="InterPro" id="IPR008266">
    <property type="entry name" value="Tyr_kinase_AS"/>
</dbReference>